<comment type="caution">
    <text evidence="1">The sequence shown here is derived from an EMBL/GenBank/DDBJ whole genome shotgun (WGS) entry which is preliminary data.</text>
</comment>
<dbReference type="EMBL" id="VOUP01000003">
    <property type="protein sequence ID" value="TXE30976.1"/>
    <property type="molecule type" value="Genomic_DNA"/>
</dbReference>
<name>A0A9X9C3P6_9GAMM</name>
<dbReference type="Pfam" id="PF09611">
    <property type="entry name" value="Cas_Csy1"/>
    <property type="match status" value="1"/>
</dbReference>
<gene>
    <name evidence="1" type="primary">csy1</name>
    <name evidence="1" type="ORF">FOT63_08730</name>
</gene>
<accession>A0A9X9C3P6</accession>
<organism evidence="1 2">
    <name type="scientific">Serratia ureilytica</name>
    <dbReference type="NCBI Taxonomy" id="300181"/>
    <lineage>
        <taxon>Bacteria</taxon>
        <taxon>Pseudomonadati</taxon>
        <taxon>Pseudomonadota</taxon>
        <taxon>Gammaproteobacteria</taxon>
        <taxon>Enterobacterales</taxon>
        <taxon>Yersiniaceae</taxon>
        <taxon>Serratia</taxon>
    </lineage>
</organism>
<dbReference type="CDD" id="cd09735">
    <property type="entry name" value="Csy1_I-F"/>
    <property type="match status" value="1"/>
</dbReference>
<dbReference type="InterPro" id="IPR013397">
    <property type="entry name" value="CRISPR-assoc_prot_Csy1"/>
</dbReference>
<dbReference type="NCBIfam" id="TIGR02564">
    <property type="entry name" value="cas_Csy1"/>
    <property type="match status" value="1"/>
</dbReference>
<reference evidence="1 2" key="1">
    <citation type="submission" date="2019-07" db="EMBL/GenBank/DDBJ databases">
        <title>Serratia strains were isolated from fresh produce.</title>
        <authorList>
            <person name="Cho G.-S."/>
            <person name="Stein M."/>
            <person name="Lee W."/>
            <person name="Suh S.H."/>
            <person name="Franz C.M.A.P."/>
        </authorList>
    </citation>
    <scope>NUCLEOTIDE SEQUENCE [LARGE SCALE GENOMIC DNA]</scope>
    <source>
        <strain evidence="1 2">S17</strain>
    </source>
</reference>
<evidence type="ECO:0000313" key="1">
    <source>
        <dbReference type="EMBL" id="TXE30976.1"/>
    </source>
</evidence>
<evidence type="ECO:0000313" key="2">
    <source>
        <dbReference type="Proteomes" id="UP000321307"/>
    </source>
</evidence>
<dbReference type="RefSeq" id="WP_147838203.1">
    <property type="nucleotide sequence ID" value="NZ_VOUP01000003.1"/>
</dbReference>
<protein>
    <submittedName>
        <fullName evidence="1">Type I-F CRISPR-associated protein Csy1</fullName>
    </submittedName>
</protein>
<dbReference type="Proteomes" id="UP000321307">
    <property type="component" value="Unassembled WGS sequence"/>
</dbReference>
<sequence>MPQQGLASFIVTYIEGRRQSKLEAFDKDAQKKLAAATEAQQGVLQQQLAQERRDLEQRYEVRAWLTDAAVRAGQISLVTHAAKYTHSDAKGSSVYSEGEGDERYLSTAALPKPAVDAVGNAAALDVAKLLQTEHQGDSLLACLQRQDRSALAELAENAEQLEQWVIGFSQALMNKQPCSHKLAKQIYFPVEDGYHLLSPLFSSSLAQALHDRLLHVRFSDETKEVNQARRAGQWHPQQLTYFPQTAVMNMGGTKPQNISYLNSARGGRVWLLPCTPPDWQSLDKPPYGCKSIFDRRGPFSYLVRGIVAQLRHFLLEVQERESTKEIRRRRQDYIDQIIDMLFNVAADIQREEWCCWSRNDNCELKPAQQLWLDPYRSMDDELFRAEREKEAWQVDIADDFAVWLNRQLSIEPMNMGMVERREWRTAPLFRQRLRELEDALAEDLK</sequence>
<proteinExistence type="predicted"/>
<dbReference type="AlphaFoldDB" id="A0A9X9C3P6"/>